<sequence>MNIFSIKDLENISGIKAHTLRIWEQRYGILKPERTDTNIRHYGDQELKLVLNIALLQEKGGFKISEIAKMSDAEMVSHILHLSETSFNHVDHMQALTLAMMDLDEARFQQLTRNIVNAHGFEYYMLEVIYPFMRRLGTLWLSGSVGPAQEHFISHLIRQKLIAAIDLQDLSLKPTAKRVLLYLPEGELHEIGLLFANYVFRARKHAVVYLGQSLPYDELLLAYSIHKPDYIFSVFTTEPSADDIDAYMAQMAQDMPDTRIMLTGYLVLQPDRKLPAAIHTIPDFQSLIDIANV</sequence>
<evidence type="ECO:0000313" key="6">
    <source>
        <dbReference type="EMBL" id="MFD3394875.1"/>
    </source>
</evidence>
<dbReference type="InterPro" id="IPR009061">
    <property type="entry name" value="DNA-bd_dom_put_sf"/>
</dbReference>
<dbReference type="Pfam" id="PF02607">
    <property type="entry name" value="B12-binding_2"/>
    <property type="match status" value="1"/>
</dbReference>
<evidence type="ECO:0000256" key="2">
    <source>
        <dbReference type="ARBA" id="ARBA00023015"/>
    </source>
</evidence>
<feature type="domain" description="HTH merR-type" evidence="5">
    <location>
        <begin position="1"/>
        <end position="73"/>
    </location>
</feature>
<protein>
    <submittedName>
        <fullName evidence="6">MerR family transcriptional regulator</fullName>
    </submittedName>
</protein>
<proteinExistence type="predicted"/>
<dbReference type="InterPro" id="IPR003759">
    <property type="entry name" value="Cbl-bd_cap"/>
</dbReference>
<dbReference type="Proteomes" id="UP001598138">
    <property type="component" value="Unassembled WGS sequence"/>
</dbReference>
<dbReference type="Gene3D" id="1.10.1660.10">
    <property type="match status" value="1"/>
</dbReference>
<keyword evidence="7" id="KW-1185">Reference proteome</keyword>
<gene>
    <name evidence="6" type="ORF">U0R10_09580</name>
</gene>
<dbReference type="CDD" id="cd01104">
    <property type="entry name" value="HTH_MlrA-CarA"/>
    <property type="match status" value="1"/>
</dbReference>
<accession>A0ABW6DFK7</accession>
<dbReference type="SUPFAM" id="SSF46955">
    <property type="entry name" value="Putative DNA-binding domain"/>
    <property type="match status" value="1"/>
</dbReference>
<dbReference type="InterPro" id="IPR036594">
    <property type="entry name" value="Meth_synthase_dom"/>
</dbReference>
<dbReference type="Gene3D" id="3.40.50.280">
    <property type="entry name" value="Cobalamin-binding domain"/>
    <property type="match status" value="1"/>
</dbReference>
<evidence type="ECO:0000259" key="5">
    <source>
        <dbReference type="PROSITE" id="PS50937"/>
    </source>
</evidence>
<evidence type="ECO:0000256" key="4">
    <source>
        <dbReference type="ARBA" id="ARBA00023163"/>
    </source>
</evidence>
<evidence type="ECO:0000256" key="1">
    <source>
        <dbReference type="ARBA" id="ARBA00022491"/>
    </source>
</evidence>
<keyword evidence="1" id="KW-0678">Repressor</keyword>
<dbReference type="InterPro" id="IPR047057">
    <property type="entry name" value="MerR_fam"/>
</dbReference>
<keyword evidence="2" id="KW-0805">Transcription regulation</keyword>
<dbReference type="RefSeq" id="WP_377983748.1">
    <property type="nucleotide sequence ID" value="NZ_JBBKXZ010000003.1"/>
</dbReference>
<dbReference type="EMBL" id="JBBKXZ010000003">
    <property type="protein sequence ID" value="MFD3394875.1"/>
    <property type="molecule type" value="Genomic_DNA"/>
</dbReference>
<evidence type="ECO:0000256" key="3">
    <source>
        <dbReference type="ARBA" id="ARBA00023125"/>
    </source>
</evidence>
<name>A0ABW6DFK7_9BACT</name>
<organism evidence="6 7">
    <name type="scientific">Aquirufa avitistagni</name>
    <dbReference type="NCBI Taxonomy" id="3104728"/>
    <lineage>
        <taxon>Bacteria</taxon>
        <taxon>Pseudomonadati</taxon>
        <taxon>Bacteroidota</taxon>
        <taxon>Cytophagia</taxon>
        <taxon>Cytophagales</taxon>
        <taxon>Flectobacillaceae</taxon>
        <taxon>Aquirufa</taxon>
    </lineage>
</organism>
<comment type="caution">
    <text evidence="6">The sequence shown here is derived from an EMBL/GenBank/DDBJ whole genome shotgun (WGS) entry which is preliminary data.</text>
</comment>
<evidence type="ECO:0000313" key="7">
    <source>
        <dbReference type="Proteomes" id="UP001598138"/>
    </source>
</evidence>
<dbReference type="PROSITE" id="PS50937">
    <property type="entry name" value="HTH_MERR_2"/>
    <property type="match status" value="1"/>
</dbReference>
<dbReference type="InterPro" id="IPR000551">
    <property type="entry name" value="MerR-type_HTH_dom"/>
</dbReference>
<keyword evidence="4" id="KW-0804">Transcription</keyword>
<dbReference type="SUPFAM" id="SSF52242">
    <property type="entry name" value="Cobalamin (vitamin B12)-binding domain"/>
    <property type="match status" value="1"/>
</dbReference>
<dbReference type="PANTHER" id="PTHR30204:SF69">
    <property type="entry name" value="MERR-FAMILY TRANSCRIPTIONAL REGULATOR"/>
    <property type="match status" value="1"/>
</dbReference>
<dbReference type="InterPro" id="IPR036724">
    <property type="entry name" value="Cobalamin-bd_sf"/>
</dbReference>
<dbReference type="SMART" id="SM00422">
    <property type="entry name" value="HTH_MERR"/>
    <property type="match status" value="1"/>
</dbReference>
<dbReference type="Pfam" id="PF13411">
    <property type="entry name" value="MerR_1"/>
    <property type="match status" value="1"/>
</dbReference>
<dbReference type="PANTHER" id="PTHR30204">
    <property type="entry name" value="REDOX-CYCLING DRUG-SENSING TRANSCRIPTIONAL ACTIVATOR SOXR"/>
    <property type="match status" value="1"/>
</dbReference>
<dbReference type="Gene3D" id="1.10.1240.10">
    <property type="entry name" value="Methionine synthase domain"/>
    <property type="match status" value="1"/>
</dbReference>
<reference evidence="6 7" key="1">
    <citation type="submission" date="2024-03" db="EMBL/GenBank/DDBJ databases">
        <title>Aquirufa genome sequencing.</title>
        <authorList>
            <person name="Pitt A."/>
            <person name="Hahn M.W."/>
        </authorList>
    </citation>
    <scope>NUCLEOTIDE SEQUENCE [LARGE SCALE GENOMIC DNA]</scope>
    <source>
        <strain evidence="6 7">OSTEICH-129V</strain>
    </source>
</reference>
<keyword evidence="3" id="KW-0238">DNA-binding</keyword>